<dbReference type="SMART" id="SM00513">
    <property type="entry name" value="SAP"/>
    <property type="match status" value="1"/>
</dbReference>
<feature type="region of interest" description="Disordered" evidence="4">
    <location>
        <begin position="74"/>
        <end position="439"/>
    </location>
</feature>
<organism evidence="6 7">
    <name type="scientific">Steinernema hermaphroditum</name>
    <dbReference type="NCBI Taxonomy" id="289476"/>
    <lineage>
        <taxon>Eukaryota</taxon>
        <taxon>Metazoa</taxon>
        <taxon>Ecdysozoa</taxon>
        <taxon>Nematoda</taxon>
        <taxon>Chromadorea</taxon>
        <taxon>Rhabditida</taxon>
        <taxon>Tylenchina</taxon>
        <taxon>Panagrolaimomorpha</taxon>
        <taxon>Strongyloidoidea</taxon>
        <taxon>Steinernematidae</taxon>
        <taxon>Steinernema</taxon>
    </lineage>
</organism>
<dbReference type="GO" id="GO:0043565">
    <property type="term" value="F:sequence-specific DNA binding"/>
    <property type="evidence" value="ECO:0007669"/>
    <property type="project" value="TreeGrafter"/>
</dbReference>
<dbReference type="InterPro" id="IPR003034">
    <property type="entry name" value="SAP_dom"/>
</dbReference>
<dbReference type="InterPro" id="IPR036361">
    <property type="entry name" value="SAP_dom_sf"/>
</dbReference>
<feature type="compositionally biased region" description="Polar residues" evidence="4">
    <location>
        <begin position="77"/>
        <end position="87"/>
    </location>
</feature>
<dbReference type="GO" id="GO:0006357">
    <property type="term" value="P:regulation of transcription by RNA polymerase II"/>
    <property type="evidence" value="ECO:0007669"/>
    <property type="project" value="TreeGrafter"/>
</dbReference>
<dbReference type="SUPFAM" id="SSF68906">
    <property type="entry name" value="SAP domain"/>
    <property type="match status" value="1"/>
</dbReference>
<feature type="compositionally biased region" description="Pro residues" evidence="4">
    <location>
        <begin position="223"/>
        <end position="235"/>
    </location>
</feature>
<feature type="compositionally biased region" description="Basic and acidic residues" evidence="4">
    <location>
        <begin position="361"/>
        <end position="370"/>
    </location>
</feature>
<comment type="caution">
    <text evidence="6">The sequence shown here is derived from an EMBL/GenBank/DDBJ whole genome shotgun (WGS) entry which is preliminary data.</text>
</comment>
<evidence type="ECO:0000256" key="3">
    <source>
        <dbReference type="ARBA" id="ARBA00023242"/>
    </source>
</evidence>
<feature type="compositionally biased region" description="Low complexity" evidence="4">
    <location>
        <begin position="638"/>
        <end position="655"/>
    </location>
</feature>
<feature type="compositionally biased region" description="Basic and acidic residues" evidence="4">
    <location>
        <begin position="277"/>
        <end position="288"/>
    </location>
</feature>
<dbReference type="GO" id="GO:0005634">
    <property type="term" value="C:nucleus"/>
    <property type="evidence" value="ECO:0007669"/>
    <property type="project" value="UniProtKB-SubCell"/>
</dbReference>
<accession>A0AA39IH20</accession>
<reference evidence="6" key="1">
    <citation type="submission" date="2023-06" db="EMBL/GenBank/DDBJ databases">
        <title>Genomic analysis of the entomopathogenic nematode Steinernema hermaphroditum.</title>
        <authorList>
            <person name="Schwarz E.M."/>
            <person name="Heppert J.K."/>
            <person name="Baniya A."/>
            <person name="Schwartz H.T."/>
            <person name="Tan C.-H."/>
            <person name="Antoshechkin I."/>
            <person name="Sternberg P.W."/>
            <person name="Goodrich-Blair H."/>
            <person name="Dillman A.R."/>
        </authorList>
    </citation>
    <scope>NUCLEOTIDE SEQUENCE</scope>
    <source>
        <strain evidence="6">PS9179</strain>
        <tissue evidence="6">Whole animal</tissue>
    </source>
</reference>
<feature type="region of interest" description="Disordered" evidence="4">
    <location>
        <begin position="469"/>
        <end position="729"/>
    </location>
</feature>
<evidence type="ECO:0000313" key="7">
    <source>
        <dbReference type="Proteomes" id="UP001175271"/>
    </source>
</evidence>
<feature type="compositionally biased region" description="Low complexity" evidence="4">
    <location>
        <begin position="687"/>
        <end position="698"/>
    </location>
</feature>
<feature type="domain" description="SAP" evidence="5">
    <location>
        <begin position="16"/>
        <end position="50"/>
    </location>
</feature>
<evidence type="ECO:0000256" key="1">
    <source>
        <dbReference type="ARBA" id="ARBA00004123"/>
    </source>
</evidence>
<evidence type="ECO:0000256" key="4">
    <source>
        <dbReference type="SAM" id="MobiDB-lite"/>
    </source>
</evidence>
<dbReference type="Proteomes" id="UP001175271">
    <property type="component" value="Unassembled WGS sequence"/>
</dbReference>
<feature type="compositionally biased region" description="Polar residues" evidence="4">
    <location>
        <begin position="661"/>
        <end position="670"/>
    </location>
</feature>
<feature type="compositionally biased region" description="Low complexity" evidence="4">
    <location>
        <begin position="291"/>
        <end position="330"/>
    </location>
</feature>
<feature type="compositionally biased region" description="Low complexity" evidence="4">
    <location>
        <begin position="469"/>
        <end position="482"/>
    </location>
</feature>
<protein>
    <recommendedName>
        <fullName evidence="5">SAP domain-containing protein</fullName>
    </recommendedName>
</protein>
<dbReference type="GO" id="GO:0003723">
    <property type="term" value="F:RNA binding"/>
    <property type="evidence" value="ECO:0007669"/>
    <property type="project" value="UniProtKB-KW"/>
</dbReference>
<comment type="subcellular location">
    <subcellularLocation>
        <location evidence="1">Nucleus</location>
    </subcellularLocation>
</comment>
<dbReference type="Gene3D" id="1.10.720.30">
    <property type="entry name" value="SAP domain"/>
    <property type="match status" value="1"/>
</dbReference>
<dbReference type="GO" id="GO:0050684">
    <property type="term" value="P:regulation of mRNA processing"/>
    <property type="evidence" value="ECO:0007669"/>
    <property type="project" value="TreeGrafter"/>
</dbReference>
<evidence type="ECO:0000259" key="5">
    <source>
        <dbReference type="PROSITE" id="PS50800"/>
    </source>
</evidence>
<feature type="compositionally biased region" description="Acidic residues" evidence="4">
    <location>
        <begin position="93"/>
        <end position="164"/>
    </location>
</feature>
<gene>
    <name evidence="6" type="ORF">QR680_008547</name>
</gene>
<feature type="compositionally biased region" description="Low complexity" evidence="4">
    <location>
        <begin position="261"/>
        <end position="276"/>
    </location>
</feature>
<feature type="compositionally biased region" description="Low complexity" evidence="4">
    <location>
        <begin position="602"/>
        <end position="624"/>
    </location>
</feature>
<feature type="compositionally biased region" description="Basic and acidic residues" evidence="4">
    <location>
        <begin position="165"/>
        <end position="184"/>
    </location>
</feature>
<dbReference type="EMBL" id="JAUCMV010000001">
    <property type="protein sequence ID" value="KAK0424208.1"/>
    <property type="molecule type" value="Genomic_DNA"/>
</dbReference>
<dbReference type="AlphaFoldDB" id="A0AA39IH20"/>
<keyword evidence="7" id="KW-1185">Reference proteome</keyword>
<keyword evidence="2" id="KW-0694">RNA-binding</keyword>
<sequence>MTSTEPEAKSGNMKLLSDLKIAELRQELEKRRADTSGFRLALIERLSKILKDAGQNVETYLFDTSNPGGSAAVEEAVTNTEDSTAENSGEGDLVVDDLVEQVDEDGDDSLVEQIDDAEEVVEEETDEPREEEDVEMEENVSTQEQDEVDIEKEDDVPESEEVDDENNHDQANEKSEEAEAKEEQQQPAPEDPETRKQKTFANKYTSLWAEKNIAAAASRKGPCTPPPPAATPPPGKDADVPKEGGSDSPVLVSDVQVVESKPTPKAAKPVAAANKKTVADKSSEKPKEGANVSVKKLSNVKKPITAPTPSKPKTSSTTKTLTTVKKSAATVHDSRDSKPPVIRHATSAHRAPPYESSRYIRAREAGDRFRRPLPPPSSRPSYHHHDEHRRSRSPIHMMDRRDMAAMLRRKEEEHRIREEELRLQRERERIRYEREKLEREKLEVQQMRQFQALASSVSAVPSVLAGLSNATSAAAAAAAPSAQRRGPDFHSSSSAPRHRREYVESGPSAARRRSRSPRERRDSRPSDVLIVGRDHDRDRSRSHHRAHHTSTSSTSLHSDRDRYRTDRDSAARRGRDEPPRSDPRDSSRPSGGQAYRSADPYSRSSNISNTSSSYGHGGSSSSYGGQVGGSTGYGYGSSSGSRPSDYGISGYDSSSRGNYGRNETISSSGGVSDYAGRRDDGGYVAPRGSAWTGSSSSGSFGGRSRDYNDQHGHSSSWSSSMGGGGQRWP</sequence>
<dbReference type="PANTHER" id="PTHR15683">
    <property type="entry name" value="SCAFFOLD ATTACHMENT FACTOR B-RELATED"/>
    <property type="match status" value="1"/>
</dbReference>
<feature type="compositionally biased region" description="Basic and acidic residues" evidence="4">
    <location>
        <begin position="557"/>
        <end position="587"/>
    </location>
</feature>
<dbReference type="PROSITE" id="PS50800">
    <property type="entry name" value="SAP"/>
    <property type="match status" value="1"/>
</dbReference>
<dbReference type="PANTHER" id="PTHR15683:SF8">
    <property type="entry name" value="SCAFFOLD ATTACHMENT FACTOR B, ISOFORM B"/>
    <property type="match status" value="1"/>
</dbReference>
<dbReference type="InterPro" id="IPR051738">
    <property type="entry name" value="SAF_Modulators"/>
</dbReference>
<feature type="compositionally biased region" description="Basic and acidic residues" evidence="4">
    <location>
        <begin position="236"/>
        <end position="245"/>
    </location>
</feature>
<name>A0AA39IH20_9BILA</name>
<evidence type="ECO:0000313" key="6">
    <source>
        <dbReference type="EMBL" id="KAK0424208.1"/>
    </source>
</evidence>
<feature type="compositionally biased region" description="Basic and acidic residues" evidence="4">
    <location>
        <begin position="516"/>
        <end position="525"/>
    </location>
</feature>
<feature type="compositionally biased region" description="Basic and acidic residues" evidence="4">
    <location>
        <begin position="703"/>
        <end position="712"/>
    </location>
</feature>
<feature type="compositionally biased region" description="Basic and acidic residues" evidence="4">
    <location>
        <begin position="397"/>
        <end position="439"/>
    </location>
</feature>
<proteinExistence type="predicted"/>
<evidence type="ECO:0000256" key="2">
    <source>
        <dbReference type="ARBA" id="ARBA00022884"/>
    </source>
</evidence>
<keyword evidence="3" id="KW-0539">Nucleus</keyword>
<feature type="compositionally biased region" description="Gly residues" evidence="4">
    <location>
        <begin position="625"/>
        <end position="637"/>
    </location>
</feature>